<keyword evidence="7" id="KW-1185">Reference proteome</keyword>
<accession>A0A7G7CMV8</accession>
<dbReference type="EMBL" id="CP059404">
    <property type="protein sequence ID" value="QNE88924.1"/>
    <property type="molecule type" value="Genomic_DNA"/>
</dbReference>
<proteinExistence type="predicted"/>
<dbReference type="Pfam" id="PF21597">
    <property type="entry name" value="TetR_C_43"/>
    <property type="match status" value="1"/>
</dbReference>
<dbReference type="RefSeq" id="WP_185175311.1">
    <property type="nucleotide sequence ID" value="NZ_CP059404.1"/>
</dbReference>
<evidence type="ECO:0000256" key="2">
    <source>
        <dbReference type="ARBA" id="ARBA00023125"/>
    </source>
</evidence>
<evidence type="ECO:0000313" key="7">
    <source>
        <dbReference type="Proteomes" id="UP000515743"/>
    </source>
</evidence>
<evidence type="ECO:0000313" key="6">
    <source>
        <dbReference type="EMBL" id="QNE88924.1"/>
    </source>
</evidence>
<evidence type="ECO:0000256" key="1">
    <source>
        <dbReference type="ARBA" id="ARBA00023015"/>
    </source>
</evidence>
<dbReference type="Pfam" id="PF00440">
    <property type="entry name" value="TetR_N"/>
    <property type="match status" value="1"/>
</dbReference>
<protein>
    <submittedName>
        <fullName evidence="6">TetR/AcrR family transcriptional regulator</fullName>
    </submittedName>
</protein>
<dbReference type="InterPro" id="IPR009057">
    <property type="entry name" value="Homeodomain-like_sf"/>
</dbReference>
<evidence type="ECO:0000256" key="4">
    <source>
        <dbReference type="PROSITE-ProRule" id="PRU00335"/>
    </source>
</evidence>
<dbReference type="PRINTS" id="PR00455">
    <property type="entry name" value="HTHTETR"/>
</dbReference>
<dbReference type="GO" id="GO:0000976">
    <property type="term" value="F:transcription cis-regulatory region binding"/>
    <property type="evidence" value="ECO:0007669"/>
    <property type="project" value="TreeGrafter"/>
</dbReference>
<dbReference type="Proteomes" id="UP000515743">
    <property type="component" value="Chromosome"/>
</dbReference>
<evidence type="ECO:0000259" key="5">
    <source>
        <dbReference type="PROSITE" id="PS50977"/>
    </source>
</evidence>
<sequence>MATAPSRKKVRSDAQRNREKIISVAAEMFEERGLNVSMDAIAKAAGVGAGTLYRHFSNRDALISEVMEVQNYCLPSLDGAVNQADSYYEALRVWIDALFGWFRTYDDLAEPLLEASSGDYQSPLGMKCQNAIATMDILVRGAQKEGKVREGVTGETLYRAALGIAWSTQCMDDPKEVFTLLERGWLVAE</sequence>
<dbReference type="InterPro" id="IPR001647">
    <property type="entry name" value="HTH_TetR"/>
</dbReference>
<dbReference type="AlphaFoldDB" id="A0A7G7CMV8"/>
<dbReference type="KEGG" id="cik:H0194_07510"/>
<keyword evidence="2 4" id="KW-0238">DNA-binding</keyword>
<gene>
    <name evidence="6" type="ORF">H0194_07510</name>
</gene>
<dbReference type="InterPro" id="IPR050109">
    <property type="entry name" value="HTH-type_TetR-like_transc_reg"/>
</dbReference>
<reference evidence="6 7" key="1">
    <citation type="submission" date="2020-07" db="EMBL/GenBank/DDBJ databases">
        <title>Complete genome and description of Corynebacterium incognita strain Marseille-Q3630 sp. nov.</title>
        <authorList>
            <person name="Boxberger M."/>
        </authorList>
    </citation>
    <scope>NUCLEOTIDE SEQUENCE [LARGE SCALE GENOMIC DNA]</scope>
    <source>
        <strain evidence="6 7">Marseille-Q3630</strain>
    </source>
</reference>
<name>A0A7G7CMV8_9CORY</name>
<evidence type="ECO:0000256" key="3">
    <source>
        <dbReference type="ARBA" id="ARBA00023163"/>
    </source>
</evidence>
<dbReference type="GO" id="GO:0003700">
    <property type="term" value="F:DNA-binding transcription factor activity"/>
    <property type="evidence" value="ECO:0007669"/>
    <property type="project" value="TreeGrafter"/>
</dbReference>
<dbReference type="PANTHER" id="PTHR30055">
    <property type="entry name" value="HTH-TYPE TRANSCRIPTIONAL REGULATOR RUTR"/>
    <property type="match status" value="1"/>
</dbReference>
<feature type="domain" description="HTH tetR-type" evidence="5">
    <location>
        <begin position="15"/>
        <end position="74"/>
    </location>
</feature>
<organism evidence="6 7">
    <name type="scientific">Corynebacterium incognita</name>
    <dbReference type="NCBI Taxonomy" id="2754725"/>
    <lineage>
        <taxon>Bacteria</taxon>
        <taxon>Bacillati</taxon>
        <taxon>Actinomycetota</taxon>
        <taxon>Actinomycetes</taxon>
        <taxon>Mycobacteriales</taxon>
        <taxon>Corynebacteriaceae</taxon>
        <taxon>Corynebacterium</taxon>
    </lineage>
</organism>
<dbReference type="Gene3D" id="1.10.357.10">
    <property type="entry name" value="Tetracycline Repressor, domain 2"/>
    <property type="match status" value="1"/>
</dbReference>
<dbReference type="PANTHER" id="PTHR30055:SF234">
    <property type="entry name" value="HTH-TYPE TRANSCRIPTIONAL REGULATOR BETI"/>
    <property type="match status" value="1"/>
</dbReference>
<dbReference type="SUPFAM" id="SSF46689">
    <property type="entry name" value="Homeodomain-like"/>
    <property type="match status" value="1"/>
</dbReference>
<dbReference type="PROSITE" id="PS50977">
    <property type="entry name" value="HTH_TETR_2"/>
    <property type="match status" value="1"/>
</dbReference>
<feature type="DNA-binding region" description="H-T-H motif" evidence="4">
    <location>
        <begin position="37"/>
        <end position="56"/>
    </location>
</feature>
<keyword evidence="3" id="KW-0804">Transcription</keyword>
<keyword evidence="1" id="KW-0805">Transcription regulation</keyword>
<dbReference type="InterPro" id="IPR049445">
    <property type="entry name" value="TetR_SbtR-like_C"/>
</dbReference>